<organism evidence="1 2">
    <name type="scientific">Oedothorax gibbosus</name>
    <dbReference type="NCBI Taxonomy" id="931172"/>
    <lineage>
        <taxon>Eukaryota</taxon>
        <taxon>Metazoa</taxon>
        <taxon>Ecdysozoa</taxon>
        <taxon>Arthropoda</taxon>
        <taxon>Chelicerata</taxon>
        <taxon>Arachnida</taxon>
        <taxon>Araneae</taxon>
        <taxon>Araneomorphae</taxon>
        <taxon>Entelegynae</taxon>
        <taxon>Araneoidea</taxon>
        <taxon>Linyphiidae</taxon>
        <taxon>Erigoninae</taxon>
        <taxon>Oedothorax</taxon>
    </lineage>
</organism>
<keyword evidence="2" id="KW-1185">Reference proteome</keyword>
<proteinExistence type="predicted"/>
<reference evidence="1 2" key="1">
    <citation type="journal article" date="2022" name="Nat. Ecol. Evol.">
        <title>A masculinizing supergene underlies an exaggerated male reproductive morph in a spider.</title>
        <authorList>
            <person name="Hendrickx F."/>
            <person name="De Corte Z."/>
            <person name="Sonet G."/>
            <person name="Van Belleghem S.M."/>
            <person name="Kostlbacher S."/>
            <person name="Vangestel C."/>
        </authorList>
    </citation>
    <scope>NUCLEOTIDE SEQUENCE [LARGE SCALE GENOMIC DNA]</scope>
    <source>
        <strain evidence="1">W744_W776</strain>
    </source>
</reference>
<evidence type="ECO:0000313" key="1">
    <source>
        <dbReference type="EMBL" id="KAG8198586.1"/>
    </source>
</evidence>
<gene>
    <name evidence="1" type="ORF">JTE90_026484</name>
</gene>
<dbReference type="EMBL" id="JAFNEN010000038">
    <property type="protein sequence ID" value="KAG8198586.1"/>
    <property type="molecule type" value="Genomic_DNA"/>
</dbReference>
<name>A0AAV6VS20_9ARAC</name>
<comment type="caution">
    <text evidence="1">The sequence shown here is derived from an EMBL/GenBank/DDBJ whole genome shotgun (WGS) entry which is preliminary data.</text>
</comment>
<dbReference type="AlphaFoldDB" id="A0AAV6VS20"/>
<evidence type="ECO:0000313" key="2">
    <source>
        <dbReference type="Proteomes" id="UP000827092"/>
    </source>
</evidence>
<dbReference type="Proteomes" id="UP000827092">
    <property type="component" value="Unassembled WGS sequence"/>
</dbReference>
<accession>A0AAV6VS20</accession>
<protein>
    <submittedName>
        <fullName evidence="1">Uncharacterized protein</fullName>
    </submittedName>
</protein>
<sequence>MNPLLHKPRKLFQVQQQGYNLEPPICLGIHGETAKKTLSEVENGKKAGLFRSFARLVCYWDSWPGGIARLHITRFEPGRKVRLPDLQPETSLSVWTQSRLD</sequence>